<organism evidence="1 2">
    <name type="scientific">Erwinia phage pEa_SNUABM_16</name>
    <dbReference type="NCBI Taxonomy" id="2869544"/>
    <lineage>
        <taxon>Viruses</taxon>
        <taxon>Duplodnaviria</taxon>
        <taxon>Heunggongvirae</taxon>
        <taxon>Uroviricota</taxon>
        <taxon>Caudoviricetes</taxon>
        <taxon>Alexandravirus</taxon>
        <taxon>Alexandravirus SNUABM16</taxon>
    </lineage>
</organism>
<dbReference type="EMBL" id="MZ443782">
    <property type="protein sequence ID" value="UAW96180.1"/>
    <property type="molecule type" value="Genomic_DNA"/>
</dbReference>
<sequence length="199" mass="23212">MYQQLKEKLVSYGLAIHNRRQENRRRLAAIRAIKEDEIRGGQVWTSIANGADYQVLFLTNLYTDGHIQVVYSRHWAYISSMPLEDFFEQFTHNRSVDNTLASAHDDLMAMAHNMRNDGRIRKPEEGEYWTRIDRIPDGFDEERHPKFRSSPVTVEVHGIVEQSPSQPFVLFKEGGERKVLNMYMFLNFYSPEGEANDAV</sequence>
<keyword evidence="2" id="KW-1185">Reference proteome</keyword>
<gene>
    <name evidence="1" type="ORF">pEaSNUABM16_00036</name>
</gene>
<name>A0AAE8XPM0_9CAUD</name>
<evidence type="ECO:0000313" key="1">
    <source>
        <dbReference type="EMBL" id="UAW96180.1"/>
    </source>
</evidence>
<dbReference type="Proteomes" id="UP000827953">
    <property type="component" value="Segment"/>
</dbReference>
<evidence type="ECO:0000313" key="2">
    <source>
        <dbReference type="Proteomes" id="UP000827953"/>
    </source>
</evidence>
<proteinExistence type="predicted"/>
<protein>
    <submittedName>
        <fullName evidence="1">Uncharacterized protein</fullName>
    </submittedName>
</protein>
<accession>A0AAE8XPM0</accession>
<reference evidence="1 2" key="1">
    <citation type="submission" date="2021-06" db="EMBL/GenBank/DDBJ databases">
        <title>Complete genome sequence of Erwinia phage pEa_SNUABM_16.</title>
        <authorList>
            <person name="Kim S.G."/>
            <person name="Park S.C."/>
        </authorList>
    </citation>
    <scope>NUCLEOTIDE SEQUENCE [LARGE SCALE GENOMIC DNA]</scope>
    <source>
        <strain evidence="2">pEa_SNUABM_16</strain>
    </source>
</reference>